<feature type="compositionally biased region" description="Low complexity" evidence="1">
    <location>
        <begin position="95"/>
        <end position="109"/>
    </location>
</feature>
<gene>
    <name evidence="2" type="ORF">FIBSPDRAFT_867827</name>
</gene>
<evidence type="ECO:0000313" key="3">
    <source>
        <dbReference type="Proteomes" id="UP000076532"/>
    </source>
</evidence>
<dbReference type="AlphaFoldDB" id="A0A166DLS6"/>
<dbReference type="EMBL" id="KV417611">
    <property type="protein sequence ID" value="KZP14849.1"/>
    <property type="molecule type" value="Genomic_DNA"/>
</dbReference>
<accession>A0A166DLS6</accession>
<dbReference type="Proteomes" id="UP000076532">
    <property type="component" value="Unassembled WGS sequence"/>
</dbReference>
<organism evidence="2 3">
    <name type="scientific">Athelia psychrophila</name>
    <dbReference type="NCBI Taxonomy" id="1759441"/>
    <lineage>
        <taxon>Eukaryota</taxon>
        <taxon>Fungi</taxon>
        <taxon>Dikarya</taxon>
        <taxon>Basidiomycota</taxon>
        <taxon>Agaricomycotina</taxon>
        <taxon>Agaricomycetes</taxon>
        <taxon>Agaricomycetidae</taxon>
        <taxon>Atheliales</taxon>
        <taxon>Atheliaceae</taxon>
        <taxon>Athelia</taxon>
    </lineage>
</organism>
<keyword evidence="3" id="KW-1185">Reference proteome</keyword>
<reference evidence="2 3" key="1">
    <citation type="journal article" date="2016" name="Mol. Biol. Evol.">
        <title>Comparative Genomics of Early-Diverging Mushroom-Forming Fungi Provides Insights into the Origins of Lignocellulose Decay Capabilities.</title>
        <authorList>
            <person name="Nagy L.G."/>
            <person name="Riley R."/>
            <person name="Tritt A."/>
            <person name="Adam C."/>
            <person name="Daum C."/>
            <person name="Floudas D."/>
            <person name="Sun H."/>
            <person name="Yadav J.S."/>
            <person name="Pangilinan J."/>
            <person name="Larsson K.H."/>
            <person name="Matsuura K."/>
            <person name="Barry K."/>
            <person name="Labutti K."/>
            <person name="Kuo R."/>
            <person name="Ohm R.A."/>
            <person name="Bhattacharya S.S."/>
            <person name="Shirouzu T."/>
            <person name="Yoshinaga Y."/>
            <person name="Martin F.M."/>
            <person name="Grigoriev I.V."/>
            <person name="Hibbett D.S."/>
        </authorList>
    </citation>
    <scope>NUCLEOTIDE SEQUENCE [LARGE SCALE GENOMIC DNA]</scope>
    <source>
        <strain evidence="2 3">CBS 109695</strain>
    </source>
</reference>
<evidence type="ECO:0000256" key="1">
    <source>
        <dbReference type="SAM" id="MobiDB-lite"/>
    </source>
</evidence>
<proteinExistence type="predicted"/>
<sequence length="131" mass="14121">MSLCDPFGLSLYPSYLPDVHESALAFLVQLVVETQPSLANLEARDDAPAEIQLAAHTSILHLLANMHEGSSTGSATTPSRPRGSRPTRTRDRSSGARTRGCPPRSSRCSPRTRRASRHDSSPARPPPPAAR</sequence>
<name>A0A166DLS6_9AGAM</name>
<protein>
    <submittedName>
        <fullName evidence="2">Uncharacterized protein</fullName>
    </submittedName>
</protein>
<evidence type="ECO:0000313" key="2">
    <source>
        <dbReference type="EMBL" id="KZP14849.1"/>
    </source>
</evidence>
<feature type="region of interest" description="Disordered" evidence="1">
    <location>
        <begin position="65"/>
        <end position="131"/>
    </location>
</feature>